<evidence type="ECO:0000256" key="6">
    <source>
        <dbReference type="ARBA" id="ARBA00023098"/>
    </source>
</evidence>
<keyword evidence="3" id="KW-0597">Phosphoprotein</keyword>
<dbReference type="InterPro" id="IPR006162">
    <property type="entry name" value="Ppantetheine_attach_site"/>
</dbReference>
<dbReference type="InterPro" id="IPR000873">
    <property type="entry name" value="AMP-dep_synth/lig_dom"/>
</dbReference>
<evidence type="ECO:0000259" key="7">
    <source>
        <dbReference type="PROSITE" id="PS50075"/>
    </source>
</evidence>
<dbReference type="InterPro" id="IPR042099">
    <property type="entry name" value="ANL_N_sf"/>
</dbReference>
<evidence type="ECO:0000313" key="8">
    <source>
        <dbReference type="EMBL" id="MEO3712692.1"/>
    </source>
</evidence>
<dbReference type="PROSITE" id="PS00012">
    <property type="entry name" value="PHOSPHOPANTETHEINE"/>
    <property type="match status" value="1"/>
</dbReference>
<evidence type="ECO:0000256" key="3">
    <source>
        <dbReference type="ARBA" id="ARBA00022553"/>
    </source>
</evidence>
<reference evidence="8 9" key="1">
    <citation type="submission" date="2024-05" db="EMBL/GenBank/DDBJ databases">
        <title>Roseateles sp. 2.12 16S ribosomal RNA gene Genome sequencing and assembly.</title>
        <authorList>
            <person name="Woo H."/>
        </authorList>
    </citation>
    <scope>NUCLEOTIDE SEQUENCE [LARGE SCALE GENOMIC DNA]</scope>
    <source>
        <strain evidence="8 9">2.12</strain>
    </source>
</reference>
<dbReference type="Pfam" id="PF00501">
    <property type="entry name" value="AMP-binding"/>
    <property type="match status" value="1"/>
</dbReference>
<proteinExistence type="inferred from homology"/>
<dbReference type="PROSITE" id="PS00455">
    <property type="entry name" value="AMP_BINDING"/>
    <property type="match status" value="1"/>
</dbReference>
<evidence type="ECO:0000256" key="1">
    <source>
        <dbReference type="ARBA" id="ARBA00006432"/>
    </source>
</evidence>
<dbReference type="PANTHER" id="PTHR22754">
    <property type="entry name" value="DISCO-INTERACTING PROTEIN 2 DIP2 -RELATED"/>
    <property type="match status" value="1"/>
</dbReference>
<dbReference type="Proteomes" id="UP001462640">
    <property type="component" value="Unassembled WGS sequence"/>
</dbReference>
<dbReference type="SMART" id="SM00823">
    <property type="entry name" value="PKS_PP"/>
    <property type="match status" value="1"/>
</dbReference>
<keyword evidence="5" id="KW-0276">Fatty acid metabolism</keyword>
<evidence type="ECO:0000313" key="9">
    <source>
        <dbReference type="Proteomes" id="UP001462640"/>
    </source>
</evidence>
<gene>
    <name evidence="8" type="ORF">ABDJ40_07915</name>
</gene>
<keyword evidence="9" id="KW-1185">Reference proteome</keyword>
<dbReference type="RefSeq" id="WP_347608518.1">
    <property type="nucleotide sequence ID" value="NZ_JBDPZC010000003.1"/>
</dbReference>
<feature type="domain" description="Carrier" evidence="7">
    <location>
        <begin position="582"/>
        <end position="658"/>
    </location>
</feature>
<dbReference type="EMBL" id="JBDPZC010000003">
    <property type="protein sequence ID" value="MEO3712692.1"/>
    <property type="molecule type" value="Genomic_DNA"/>
</dbReference>
<dbReference type="PROSITE" id="PS50075">
    <property type="entry name" value="CARRIER"/>
    <property type="match status" value="1"/>
</dbReference>
<dbReference type="PANTHER" id="PTHR22754:SF32">
    <property type="entry name" value="DISCO-INTERACTING PROTEIN 2"/>
    <property type="match status" value="1"/>
</dbReference>
<dbReference type="InterPro" id="IPR025110">
    <property type="entry name" value="AMP-bd_C"/>
</dbReference>
<organism evidence="8 9">
    <name type="scientific">Roseateles flavus</name>
    <dbReference type="NCBI Taxonomy" id="3149041"/>
    <lineage>
        <taxon>Bacteria</taxon>
        <taxon>Pseudomonadati</taxon>
        <taxon>Pseudomonadota</taxon>
        <taxon>Betaproteobacteria</taxon>
        <taxon>Burkholderiales</taxon>
        <taxon>Sphaerotilaceae</taxon>
        <taxon>Roseateles</taxon>
    </lineage>
</organism>
<dbReference type="Gene3D" id="3.30.300.30">
    <property type="match status" value="1"/>
</dbReference>
<comment type="similarity">
    <text evidence="1">Belongs to the ATP-dependent AMP-binding enzyme family.</text>
</comment>
<dbReference type="SUPFAM" id="SSF56801">
    <property type="entry name" value="Acetyl-CoA synthetase-like"/>
    <property type="match status" value="1"/>
</dbReference>
<keyword evidence="6" id="KW-0443">Lipid metabolism</keyword>
<sequence>MKTIVERLRQHAQSQPDAVAFRFLSDMSTEPQVLSYAGLWDEAQRLAGFLQERGPAGSRALLLFPPGLDYVRAFFACLMARWVAVPLYLPRRGIKQERIDKVAQSCDARLALTTRAELDWLSSPETIGPLASRLQFHAVDQDLLAGAGPLAQPGPALTDLAFLQYTSGSTGMPKGVMISHANIMGNVEHLSLMSTGNPADRFVNWLPLFHDLGLVTTVLWPAAMGAESTLMAPAAFVRDPEMWLRAITEYRGTMCGAPNFAYQLCVDKIRPERLAGLDLSSWRVAYNAAEPVRASTLDQFARHFAACGFRSTAFYPSYGMAEATVFISGGDAAAEPITQCADRFALADRQLSLLPPDSPRATQIVACGAALGPHDLRIVDPDSRKALPEGQVGEIWFAGPSVAGGYWEMPELSLATFGQAIVDEPDNAHRYLRTGDLGVMHQGQVYITGRIKDLVIVHGRNLYPQDIELSAARAHEAVREGHVAAFAQAGEEGEQLVVVAEIERAHFRSMDAQAVVDAIRSAVMEQYEAVVNRVVLVKPYKVPMTSSGKIQRRQTRAMLQDGTLEILADTGVLHEAAAGGRAPDSATERALAAIWCAALNRSHVSAQDHFLALGGDSLSAAEVVAAIGRQYGLPDLQVAQLFETPRLEDMARWIDARQQARPTVQAAPKRTVTV</sequence>
<dbReference type="SUPFAM" id="SSF47336">
    <property type="entry name" value="ACP-like"/>
    <property type="match status" value="1"/>
</dbReference>
<comment type="caution">
    <text evidence="8">The sequence shown here is derived from an EMBL/GenBank/DDBJ whole genome shotgun (WGS) entry which is preliminary data.</text>
</comment>
<evidence type="ECO:0000256" key="5">
    <source>
        <dbReference type="ARBA" id="ARBA00022832"/>
    </source>
</evidence>
<evidence type="ECO:0000256" key="2">
    <source>
        <dbReference type="ARBA" id="ARBA00022450"/>
    </source>
</evidence>
<dbReference type="CDD" id="cd05931">
    <property type="entry name" value="FAAL"/>
    <property type="match status" value="1"/>
</dbReference>
<dbReference type="InterPro" id="IPR020845">
    <property type="entry name" value="AMP-binding_CS"/>
</dbReference>
<dbReference type="InterPro" id="IPR020806">
    <property type="entry name" value="PKS_PP-bd"/>
</dbReference>
<keyword evidence="2" id="KW-0596">Phosphopantetheine</keyword>
<dbReference type="InterPro" id="IPR040097">
    <property type="entry name" value="FAAL/FAAC"/>
</dbReference>
<dbReference type="Gene3D" id="1.10.1200.10">
    <property type="entry name" value="ACP-like"/>
    <property type="match status" value="1"/>
</dbReference>
<name>A0ABV0GCF3_9BURK</name>
<dbReference type="Gene3D" id="3.40.50.12780">
    <property type="entry name" value="N-terminal domain of ligase-like"/>
    <property type="match status" value="1"/>
</dbReference>
<evidence type="ECO:0000256" key="4">
    <source>
        <dbReference type="ARBA" id="ARBA00022598"/>
    </source>
</evidence>
<dbReference type="InterPro" id="IPR045851">
    <property type="entry name" value="AMP-bd_C_sf"/>
</dbReference>
<dbReference type="Pfam" id="PF00550">
    <property type="entry name" value="PP-binding"/>
    <property type="match status" value="1"/>
</dbReference>
<keyword evidence="4" id="KW-0436">Ligase</keyword>
<dbReference type="InterPro" id="IPR009081">
    <property type="entry name" value="PP-bd_ACP"/>
</dbReference>
<dbReference type="InterPro" id="IPR036736">
    <property type="entry name" value="ACP-like_sf"/>
</dbReference>
<accession>A0ABV0GCF3</accession>
<protein>
    <submittedName>
        <fullName evidence="8">AMP-binding protein</fullName>
    </submittedName>
</protein>
<dbReference type="Pfam" id="PF23024">
    <property type="entry name" value="AMP-dom_DIP2-like"/>
    <property type="match status" value="1"/>
</dbReference>